<dbReference type="Proteomes" id="UP000009168">
    <property type="component" value="Unassembled WGS sequence"/>
</dbReference>
<name>Q240J9_TETTS</name>
<organism evidence="2 3">
    <name type="scientific">Tetrahymena thermophila (strain SB210)</name>
    <dbReference type="NCBI Taxonomy" id="312017"/>
    <lineage>
        <taxon>Eukaryota</taxon>
        <taxon>Sar</taxon>
        <taxon>Alveolata</taxon>
        <taxon>Ciliophora</taxon>
        <taxon>Intramacronucleata</taxon>
        <taxon>Oligohymenophorea</taxon>
        <taxon>Hymenostomatida</taxon>
        <taxon>Tetrahymenina</taxon>
        <taxon>Tetrahymenidae</taxon>
        <taxon>Tetrahymena</taxon>
    </lineage>
</organism>
<dbReference type="HOGENOM" id="CLU_1550664_0_0_1"/>
<dbReference type="InParanoid" id="Q240J9"/>
<feature type="coiled-coil region" evidence="1">
    <location>
        <begin position="132"/>
        <end position="159"/>
    </location>
</feature>
<sequence>MSLSGTPLRIKPHIKEILKCYTDVDTSKQSTTETRFTSTDQLYLTDLEYVKCAEEHFDKVYDYINQAREQMREYRREISDLKDEILLMKHDIQMQSNQNSINFKPACERLWKVLHIYSPQNEVDTIYLKNQVRILIREKEQLQKEIQASNQKLEKMEKSIGIYRLCSDRSTQQ</sequence>
<feature type="coiled-coil region" evidence="1">
    <location>
        <begin position="64"/>
        <end position="91"/>
    </location>
</feature>
<protein>
    <submittedName>
        <fullName evidence="2">Uncharacterized protein</fullName>
    </submittedName>
</protein>
<evidence type="ECO:0000313" key="3">
    <source>
        <dbReference type="Proteomes" id="UP000009168"/>
    </source>
</evidence>
<evidence type="ECO:0000313" key="2">
    <source>
        <dbReference type="EMBL" id="EAS02209.1"/>
    </source>
</evidence>
<dbReference type="GeneID" id="7828046"/>
<accession>Q240J9</accession>
<keyword evidence="1" id="KW-0175">Coiled coil</keyword>
<keyword evidence="3" id="KW-1185">Reference proteome</keyword>
<evidence type="ECO:0000256" key="1">
    <source>
        <dbReference type="SAM" id="Coils"/>
    </source>
</evidence>
<proteinExistence type="predicted"/>
<reference evidence="3" key="1">
    <citation type="journal article" date="2006" name="PLoS Biol.">
        <title>Macronuclear genome sequence of the ciliate Tetrahymena thermophila, a model eukaryote.</title>
        <authorList>
            <person name="Eisen J.A."/>
            <person name="Coyne R.S."/>
            <person name="Wu M."/>
            <person name="Wu D."/>
            <person name="Thiagarajan M."/>
            <person name="Wortman J.R."/>
            <person name="Badger J.H."/>
            <person name="Ren Q."/>
            <person name="Amedeo P."/>
            <person name="Jones K.M."/>
            <person name="Tallon L.J."/>
            <person name="Delcher A.L."/>
            <person name="Salzberg S.L."/>
            <person name="Silva J.C."/>
            <person name="Haas B.J."/>
            <person name="Majoros W.H."/>
            <person name="Farzad M."/>
            <person name="Carlton J.M."/>
            <person name="Smith R.K. Jr."/>
            <person name="Garg J."/>
            <person name="Pearlman R.E."/>
            <person name="Karrer K.M."/>
            <person name="Sun L."/>
            <person name="Manning G."/>
            <person name="Elde N.C."/>
            <person name="Turkewitz A.P."/>
            <person name="Asai D.J."/>
            <person name="Wilkes D.E."/>
            <person name="Wang Y."/>
            <person name="Cai H."/>
            <person name="Collins K."/>
            <person name="Stewart B.A."/>
            <person name="Lee S.R."/>
            <person name="Wilamowska K."/>
            <person name="Weinberg Z."/>
            <person name="Ruzzo W.L."/>
            <person name="Wloga D."/>
            <person name="Gaertig J."/>
            <person name="Frankel J."/>
            <person name="Tsao C.-C."/>
            <person name="Gorovsky M.A."/>
            <person name="Keeling P.J."/>
            <person name="Waller R.F."/>
            <person name="Patron N.J."/>
            <person name="Cherry J.M."/>
            <person name="Stover N.A."/>
            <person name="Krieger C.J."/>
            <person name="del Toro C."/>
            <person name="Ryder H.F."/>
            <person name="Williamson S.C."/>
            <person name="Barbeau R.A."/>
            <person name="Hamilton E.P."/>
            <person name="Orias E."/>
        </authorList>
    </citation>
    <scope>NUCLEOTIDE SEQUENCE [LARGE SCALE GENOMIC DNA]</scope>
    <source>
        <strain evidence="3">SB210</strain>
    </source>
</reference>
<dbReference type="RefSeq" id="XP_001022454.1">
    <property type="nucleotide sequence ID" value="XM_001022454.1"/>
</dbReference>
<gene>
    <name evidence="2" type="ORF">TTHERM_00989500</name>
</gene>
<dbReference type="AlphaFoldDB" id="Q240J9"/>
<dbReference type="EMBL" id="GG662546">
    <property type="protein sequence ID" value="EAS02209.1"/>
    <property type="molecule type" value="Genomic_DNA"/>
</dbReference>
<dbReference type="KEGG" id="tet:TTHERM_00989500"/>